<feature type="compositionally biased region" description="Pro residues" evidence="1">
    <location>
        <begin position="177"/>
        <end position="189"/>
    </location>
</feature>
<feature type="compositionally biased region" description="Basic residues" evidence="1">
    <location>
        <begin position="339"/>
        <end position="356"/>
    </location>
</feature>
<protein>
    <submittedName>
        <fullName evidence="2">Uncharacterized protein</fullName>
    </submittedName>
</protein>
<feature type="compositionally biased region" description="Basic residues" evidence="1">
    <location>
        <begin position="254"/>
        <end position="268"/>
    </location>
</feature>
<feature type="compositionally biased region" description="Low complexity" evidence="1">
    <location>
        <begin position="232"/>
        <end position="247"/>
    </location>
</feature>
<sequence length="459" mass="50475">MAAPIPLVPITTLPFWAVDLDMAWPSSFNVAFATRFLGVSESRFQAALRHRDKLPEKYFGDGMRAEFDDIKGVLIPLWAALRHTVTLPPFIALVNESHGVGAALDRLRHDPARQATCLQWQPETSVSDLGGDEWWHDFFIPTPPPPTAPLLTVSASTPPRFRRSARVVEAIIRKDAPPSPPDEPTPPPTTIYSAVRAFAPNAAGFHGHTVPKAKKLQKFDAVVITMPKKKASASTSAGKKRAASTPPATEPPAKKPRGGGAKAKKGKGKQSNSPKARGPRRPTLTETIPDHLAIVMEKGCTRCREAGVVCLRAEKRVCKRCGTRKQGCDLEHEKAASRVPKRRQNTYKPVKKSAKKSAKDAPKPPTPTRSITVKRTGDFPNPKSAEPYMEVDDEASSDEWEDTESDDEDGQEGKQPHDAKPVQRTRYVDVSEDMTRLIFEADAHLRIANLYMSSLVFSP</sequence>
<feature type="compositionally biased region" description="Basic and acidic residues" evidence="1">
    <location>
        <begin position="411"/>
        <end position="427"/>
    </location>
</feature>
<feature type="region of interest" description="Disordered" evidence="1">
    <location>
        <begin position="228"/>
        <end position="290"/>
    </location>
</feature>
<dbReference type="GeneID" id="19209587"/>
<evidence type="ECO:0000313" key="3">
    <source>
        <dbReference type="Proteomes" id="UP000053558"/>
    </source>
</evidence>
<organism evidence="2 3">
    <name type="scientific">Coniophora puteana (strain RWD-64-598)</name>
    <name type="common">Brown rot fungus</name>
    <dbReference type="NCBI Taxonomy" id="741705"/>
    <lineage>
        <taxon>Eukaryota</taxon>
        <taxon>Fungi</taxon>
        <taxon>Dikarya</taxon>
        <taxon>Basidiomycota</taxon>
        <taxon>Agaricomycotina</taxon>
        <taxon>Agaricomycetes</taxon>
        <taxon>Agaricomycetidae</taxon>
        <taxon>Boletales</taxon>
        <taxon>Coniophorineae</taxon>
        <taxon>Coniophoraceae</taxon>
        <taxon>Coniophora</taxon>
    </lineage>
</organism>
<comment type="caution">
    <text evidence="2">The sequence shown here is derived from an EMBL/GenBank/DDBJ whole genome shotgun (WGS) entry which is preliminary data.</text>
</comment>
<gene>
    <name evidence="2" type="ORF">CONPUDRAFT_77198</name>
</gene>
<accession>A0A5M3M8L1</accession>
<proteinExistence type="predicted"/>
<dbReference type="Proteomes" id="UP000053558">
    <property type="component" value="Unassembled WGS sequence"/>
</dbReference>
<dbReference type="KEGG" id="cput:CONPUDRAFT_77198"/>
<feature type="region of interest" description="Disordered" evidence="1">
    <location>
        <begin position="333"/>
        <end position="427"/>
    </location>
</feature>
<dbReference type="EMBL" id="JH711588">
    <property type="protein sequence ID" value="EIW75519.1"/>
    <property type="molecule type" value="Genomic_DNA"/>
</dbReference>
<name>A0A5M3M8L1_CONPW</name>
<reference evidence="3" key="1">
    <citation type="journal article" date="2012" name="Science">
        <title>The Paleozoic origin of enzymatic lignin decomposition reconstructed from 31 fungal genomes.</title>
        <authorList>
            <person name="Floudas D."/>
            <person name="Binder M."/>
            <person name="Riley R."/>
            <person name="Barry K."/>
            <person name="Blanchette R.A."/>
            <person name="Henrissat B."/>
            <person name="Martinez A.T."/>
            <person name="Otillar R."/>
            <person name="Spatafora J.W."/>
            <person name="Yadav J.S."/>
            <person name="Aerts A."/>
            <person name="Benoit I."/>
            <person name="Boyd A."/>
            <person name="Carlson A."/>
            <person name="Copeland A."/>
            <person name="Coutinho P.M."/>
            <person name="de Vries R.P."/>
            <person name="Ferreira P."/>
            <person name="Findley K."/>
            <person name="Foster B."/>
            <person name="Gaskell J."/>
            <person name="Glotzer D."/>
            <person name="Gorecki P."/>
            <person name="Heitman J."/>
            <person name="Hesse C."/>
            <person name="Hori C."/>
            <person name="Igarashi K."/>
            <person name="Jurgens J.A."/>
            <person name="Kallen N."/>
            <person name="Kersten P."/>
            <person name="Kohler A."/>
            <person name="Kuees U."/>
            <person name="Kumar T.K.A."/>
            <person name="Kuo A."/>
            <person name="LaButti K."/>
            <person name="Larrondo L.F."/>
            <person name="Lindquist E."/>
            <person name="Ling A."/>
            <person name="Lombard V."/>
            <person name="Lucas S."/>
            <person name="Lundell T."/>
            <person name="Martin R."/>
            <person name="McLaughlin D.J."/>
            <person name="Morgenstern I."/>
            <person name="Morin E."/>
            <person name="Murat C."/>
            <person name="Nagy L.G."/>
            <person name="Nolan M."/>
            <person name="Ohm R.A."/>
            <person name="Patyshakuliyeva A."/>
            <person name="Rokas A."/>
            <person name="Ruiz-Duenas F.J."/>
            <person name="Sabat G."/>
            <person name="Salamov A."/>
            <person name="Samejima M."/>
            <person name="Schmutz J."/>
            <person name="Slot J.C."/>
            <person name="St John F."/>
            <person name="Stenlid J."/>
            <person name="Sun H."/>
            <person name="Sun S."/>
            <person name="Syed K."/>
            <person name="Tsang A."/>
            <person name="Wiebenga A."/>
            <person name="Young D."/>
            <person name="Pisabarro A."/>
            <person name="Eastwood D.C."/>
            <person name="Martin F."/>
            <person name="Cullen D."/>
            <person name="Grigoriev I.V."/>
            <person name="Hibbett D.S."/>
        </authorList>
    </citation>
    <scope>NUCLEOTIDE SEQUENCE [LARGE SCALE GENOMIC DNA]</scope>
    <source>
        <strain evidence="3">RWD-64-598 SS2</strain>
    </source>
</reference>
<keyword evidence="3" id="KW-1185">Reference proteome</keyword>
<dbReference type="AlphaFoldDB" id="A0A5M3M8L1"/>
<feature type="compositionally biased region" description="Acidic residues" evidence="1">
    <location>
        <begin position="389"/>
        <end position="410"/>
    </location>
</feature>
<evidence type="ECO:0000256" key="1">
    <source>
        <dbReference type="SAM" id="MobiDB-lite"/>
    </source>
</evidence>
<evidence type="ECO:0000313" key="2">
    <source>
        <dbReference type="EMBL" id="EIW75519.1"/>
    </source>
</evidence>
<feature type="region of interest" description="Disordered" evidence="1">
    <location>
        <begin position="171"/>
        <end position="191"/>
    </location>
</feature>
<dbReference type="RefSeq" id="XP_007774233.1">
    <property type="nucleotide sequence ID" value="XM_007776043.1"/>
</dbReference>